<dbReference type="CDD" id="cd13583">
    <property type="entry name" value="PBP2_AlgQ_like_4"/>
    <property type="match status" value="1"/>
</dbReference>
<accession>A0A2V2YZL4</accession>
<comment type="caution">
    <text evidence="4">The sequence shown here is derived from an EMBL/GenBank/DDBJ whole genome shotgun (WGS) entry which is preliminary data.</text>
</comment>
<dbReference type="Gene3D" id="3.40.190.10">
    <property type="entry name" value="Periplasmic binding protein-like II"/>
    <property type="match status" value="2"/>
</dbReference>
<name>A0A2V2YZL4_9BACL</name>
<feature type="region of interest" description="Disordered" evidence="2">
    <location>
        <begin position="27"/>
        <end position="54"/>
    </location>
</feature>
<dbReference type="EMBL" id="QGTQ01000001">
    <property type="protein sequence ID" value="PWW08453.1"/>
    <property type="molecule type" value="Genomic_DNA"/>
</dbReference>
<keyword evidence="5" id="KW-1185">Reference proteome</keyword>
<dbReference type="RefSeq" id="WP_110041990.1">
    <property type="nucleotide sequence ID" value="NZ_CP054613.1"/>
</dbReference>
<organism evidence="4 5">
    <name type="scientific">Paenibacillus cellulosilyticus</name>
    <dbReference type="NCBI Taxonomy" id="375489"/>
    <lineage>
        <taxon>Bacteria</taxon>
        <taxon>Bacillati</taxon>
        <taxon>Bacillota</taxon>
        <taxon>Bacilli</taxon>
        <taxon>Bacillales</taxon>
        <taxon>Paenibacillaceae</taxon>
        <taxon>Paenibacillus</taxon>
    </lineage>
</organism>
<feature type="compositionally biased region" description="Low complexity" evidence="2">
    <location>
        <begin position="33"/>
        <end position="49"/>
    </location>
</feature>
<gene>
    <name evidence="4" type="ORF">DFQ01_101175</name>
</gene>
<evidence type="ECO:0000256" key="2">
    <source>
        <dbReference type="SAM" id="MobiDB-lite"/>
    </source>
</evidence>
<dbReference type="OrthoDB" id="9787283at2"/>
<feature type="signal peptide" evidence="3">
    <location>
        <begin position="1"/>
        <end position="21"/>
    </location>
</feature>
<dbReference type="AlphaFoldDB" id="A0A2V2YZL4"/>
<dbReference type="PROSITE" id="PS51257">
    <property type="entry name" value="PROKAR_LIPOPROTEIN"/>
    <property type="match status" value="1"/>
</dbReference>
<evidence type="ECO:0000256" key="3">
    <source>
        <dbReference type="SAM" id="SignalP"/>
    </source>
</evidence>
<feature type="chain" id="PRO_5038860922" evidence="3">
    <location>
        <begin position="22"/>
        <end position="565"/>
    </location>
</feature>
<protein>
    <submittedName>
        <fullName evidence="4">Carbohydrate ABC transporter substrate-binding protein (CUT1 family)</fullName>
    </submittedName>
</protein>
<evidence type="ECO:0000313" key="5">
    <source>
        <dbReference type="Proteomes" id="UP000246635"/>
    </source>
</evidence>
<reference evidence="4 5" key="1">
    <citation type="submission" date="2018-05" db="EMBL/GenBank/DDBJ databases">
        <title>Genomic Encyclopedia of Type Strains, Phase III (KMG-III): the genomes of soil and plant-associated and newly described type strains.</title>
        <authorList>
            <person name="Whitman W."/>
        </authorList>
    </citation>
    <scope>NUCLEOTIDE SEQUENCE [LARGE SCALE GENOMIC DNA]</scope>
    <source>
        <strain evidence="4 5">CECT 5696</strain>
    </source>
</reference>
<dbReference type="Proteomes" id="UP000246635">
    <property type="component" value="Unassembled WGS sequence"/>
</dbReference>
<dbReference type="InterPro" id="IPR050490">
    <property type="entry name" value="Bact_solute-bd_prot1"/>
</dbReference>
<dbReference type="SUPFAM" id="SSF53850">
    <property type="entry name" value="Periplasmic binding protein-like II"/>
    <property type="match status" value="1"/>
</dbReference>
<dbReference type="PANTHER" id="PTHR43649">
    <property type="entry name" value="ARABINOSE-BINDING PROTEIN-RELATED"/>
    <property type="match status" value="1"/>
</dbReference>
<evidence type="ECO:0000313" key="4">
    <source>
        <dbReference type="EMBL" id="PWW08453.1"/>
    </source>
</evidence>
<evidence type="ECO:0000256" key="1">
    <source>
        <dbReference type="ARBA" id="ARBA00022729"/>
    </source>
</evidence>
<sequence>MNRFKKATGIMLAASMVFGLAACGSDNDKDTNGESSTTEKTSTETAGNTDATSNAEAVGYTFGEDTTFHSDEPVSYSMMFSDNEGYPYKADWRLWSAIKEKTNVSFDLTVTARTEYENQKTLLVNSGDAPFIIPKTYDESPFVAGGQIVPISDWVQYMPNYQKAVKDWGMEEDLKAKLKDDGKYYVLPGLWEVAGGGYSYIIRKDVFEKAGVDVKANEGNWTYEDFYDAMKKVKDYTGAKYVMSDRFKGESTLNIAAVEYGVTGGWGLSNGLVFDQDQKKFNFADTTEDFKNYVTYFNKLYSEGILDPESFTQEDDAALAKFYKGDTYVINGNYQNLADMVAKMQVPDADLYMIVQPGGPKGQLQIEASRLENGVMISQNALKKLGEEKFIQMLRFVDWLWYSDEGHTLSLWGVEGETYSKDADGNIKLNSDITFNGLNPTAEKKLNVDYGFGGGVFAYGGSAKLKLSKMSEGEKDYNDRILTLRQARKVAPPIMGSADDSEEMNLISKPLMDYVKTMTLKFITGQANIGTEWDSYVKQAEANGSTRYTDMANEIFEKTKSKLGY</sequence>
<keyword evidence="1 3" id="KW-0732">Signal</keyword>
<proteinExistence type="predicted"/>
<dbReference type="PANTHER" id="PTHR43649:SF33">
    <property type="entry name" value="POLYGALACTURONAN_RHAMNOGALACTURONAN-BINDING PROTEIN YTCQ"/>
    <property type="match status" value="1"/>
</dbReference>